<dbReference type="Pfam" id="PF25600">
    <property type="entry name" value="TRIM_CC"/>
    <property type="match status" value="1"/>
</dbReference>
<keyword evidence="5" id="KW-1185">Reference proteome</keyword>
<dbReference type="OrthoDB" id="6105938at2759"/>
<dbReference type="InterPro" id="IPR058030">
    <property type="entry name" value="TRIM8/14/16/25/29/45/65_CC"/>
</dbReference>
<feature type="region of interest" description="Disordered" evidence="2">
    <location>
        <begin position="186"/>
        <end position="214"/>
    </location>
</feature>
<evidence type="ECO:0000256" key="2">
    <source>
        <dbReference type="SAM" id="MobiDB-lite"/>
    </source>
</evidence>
<name>A0A401RTG5_CHIPU</name>
<feature type="coiled-coil region" evidence="1">
    <location>
        <begin position="98"/>
        <end position="125"/>
    </location>
</feature>
<gene>
    <name evidence="4" type="ORF">chiPu_0019890</name>
</gene>
<dbReference type="Proteomes" id="UP000287033">
    <property type="component" value="Unassembled WGS sequence"/>
</dbReference>
<organism evidence="4 5">
    <name type="scientific">Chiloscyllium punctatum</name>
    <name type="common">Brownbanded bambooshark</name>
    <name type="synonym">Hemiscyllium punctatum</name>
    <dbReference type="NCBI Taxonomy" id="137246"/>
    <lineage>
        <taxon>Eukaryota</taxon>
        <taxon>Metazoa</taxon>
        <taxon>Chordata</taxon>
        <taxon>Craniata</taxon>
        <taxon>Vertebrata</taxon>
        <taxon>Chondrichthyes</taxon>
        <taxon>Elasmobranchii</taxon>
        <taxon>Galeomorphii</taxon>
        <taxon>Galeoidea</taxon>
        <taxon>Orectolobiformes</taxon>
        <taxon>Hemiscylliidae</taxon>
        <taxon>Chiloscyllium</taxon>
    </lineage>
</organism>
<proteinExistence type="predicted"/>
<feature type="domain" description="TRIM8/14/16/25/29/45/65 coiled-coil region" evidence="3">
    <location>
        <begin position="42"/>
        <end position="179"/>
    </location>
</feature>
<comment type="caution">
    <text evidence="4">The sequence shown here is derived from an EMBL/GenBank/DDBJ whole genome shotgun (WGS) entry which is preliminary data.</text>
</comment>
<protein>
    <recommendedName>
        <fullName evidence="3">TRIM8/14/16/25/29/45/65 coiled-coil region domain-containing protein</fullName>
    </recommendedName>
</protein>
<dbReference type="EMBL" id="BEZZ01002215">
    <property type="protein sequence ID" value="GCC21420.1"/>
    <property type="molecule type" value="Genomic_DNA"/>
</dbReference>
<sequence length="255" mass="29026">MFAMWFKGQGILRAFHYFPQEETESNKELYLMDLETEKQLQGTLQEIGTLQESIDSITTTAQQVELEITNKFSAMTAAIEEALKVVIGLIEWERQTLLNQGNCIRAQLEQRCRELREKKLQLEILANKHDSFRFVQESLCFSSSSQVSEVPKLKTDLRSKLARASEAATELSTQVKECLRRAMKRKLKSTEVRGHEKTAELSDVSPQTSQHPPEAKIRKGLRQFPASLDGAVSPPRNISRVGSSKRHCRCLKADF</sequence>
<evidence type="ECO:0000256" key="1">
    <source>
        <dbReference type="SAM" id="Coils"/>
    </source>
</evidence>
<feature type="compositionally biased region" description="Basic and acidic residues" evidence="2">
    <location>
        <begin position="188"/>
        <end position="200"/>
    </location>
</feature>
<dbReference type="STRING" id="137246.A0A401RTG5"/>
<accession>A0A401RTG5</accession>
<keyword evidence="1" id="KW-0175">Coiled coil</keyword>
<evidence type="ECO:0000313" key="4">
    <source>
        <dbReference type="EMBL" id="GCC21420.1"/>
    </source>
</evidence>
<dbReference type="AlphaFoldDB" id="A0A401RTG5"/>
<evidence type="ECO:0000313" key="5">
    <source>
        <dbReference type="Proteomes" id="UP000287033"/>
    </source>
</evidence>
<reference evidence="4 5" key="1">
    <citation type="journal article" date="2018" name="Nat. Ecol. Evol.">
        <title>Shark genomes provide insights into elasmobranch evolution and the origin of vertebrates.</title>
        <authorList>
            <person name="Hara Y"/>
            <person name="Yamaguchi K"/>
            <person name="Onimaru K"/>
            <person name="Kadota M"/>
            <person name="Koyanagi M"/>
            <person name="Keeley SD"/>
            <person name="Tatsumi K"/>
            <person name="Tanaka K"/>
            <person name="Motone F"/>
            <person name="Kageyama Y"/>
            <person name="Nozu R"/>
            <person name="Adachi N"/>
            <person name="Nishimura O"/>
            <person name="Nakagawa R"/>
            <person name="Tanegashima C"/>
            <person name="Kiyatake I"/>
            <person name="Matsumoto R"/>
            <person name="Murakumo K"/>
            <person name="Nishida K"/>
            <person name="Terakita A"/>
            <person name="Kuratani S"/>
            <person name="Sato K"/>
            <person name="Hyodo S Kuraku.S."/>
        </authorList>
    </citation>
    <scope>NUCLEOTIDE SEQUENCE [LARGE SCALE GENOMIC DNA]</scope>
</reference>
<evidence type="ECO:0000259" key="3">
    <source>
        <dbReference type="Pfam" id="PF25600"/>
    </source>
</evidence>